<protein>
    <submittedName>
        <fullName evidence="1">Uncharacterized protein</fullName>
    </submittedName>
</protein>
<gene>
    <name evidence="1" type="ORF">CHCC15381_3907</name>
</gene>
<keyword evidence="2" id="KW-1185">Reference proteome</keyword>
<proteinExistence type="predicted"/>
<sequence>MKNKKIYNFELSDRILLNCLIIYSHISPDRLFFNIPMCSVKN</sequence>
<evidence type="ECO:0000313" key="2">
    <source>
        <dbReference type="Proteomes" id="UP000429980"/>
    </source>
</evidence>
<reference evidence="1 2" key="1">
    <citation type="submission" date="2019-06" db="EMBL/GenBank/DDBJ databases">
        <title>Genome sequence analysis of &gt;100 Bacillus licheniformis strains suggests intrinsic resistance to this species.</title>
        <authorList>
            <person name="Wels M."/>
            <person name="Siezen R.J."/>
            <person name="Johansen E."/>
            <person name="Stuer-Lauridsen B."/>
            <person name="Bjerre K."/>
            <person name="Nielsen B.K.K."/>
        </authorList>
    </citation>
    <scope>NUCLEOTIDE SEQUENCE [LARGE SCALE GENOMIC DNA]</scope>
    <source>
        <strain evidence="1 2">BAC-15381</strain>
    </source>
</reference>
<accession>A0ABY3FY99</accession>
<name>A0ABY3FY99_9BACI</name>
<organism evidence="1 2">
    <name type="scientific">Bacillus paralicheniformis</name>
    <dbReference type="NCBI Taxonomy" id="1648923"/>
    <lineage>
        <taxon>Bacteria</taxon>
        <taxon>Bacillati</taxon>
        <taxon>Bacillota</taxon>
        <taxon>Bacilli</taxon>
        <taxon>Bacillales</taxon>
        <taxon>Bacillaceae</taxon>
        <taxon>Bacillus</taxon>
    </lineage>
</organism>
<dbReference type="EMBL" id="NILF01000022">
    <property type="protein sequence ID" value="TWL41738.1"/>
    <property type="molecule type" value="Genomic_DNA"/>
</dbReference>
<evidence type="ECO:0000313" key="1">
    <source>
        <dbReference type="EMBL" id="TWL41738.1"/>
    </source>
</evidence>
<comment type="caution">
    <text evidence="1">The sequence shown here is derived from an EMBL/GenBank/DDBJ whole genome shotgun (WGS) entry which is preliminary data.</text>
</comment>
<dbReference type="Proteomes" id="UP000429980">
    <property type="component" value="Unassembled WGS sequence"/>
</dbReference>